<dbReference type="Gene3D" id="3.40.30.10">
    <property type="entry name" value="Glutaredoxin"/>
    <property type="match status" value="1"/>
</dbReference>
<dbReference type="Proteomes" id="UP000199545">
    <property type="component" value="Unassembled WGS sequence"/>
</dbReference>
<dbReference type="InterPro" id="IPR000889">
    <property type="entry name" value="Glutathione_peroxidase"/>
</dbReference>
<dbReference type="PROSITE" id="PS00460">
    <property type="entry name" value="GLUTATHIONE_PEROXID_1"/>
    <property type="match status" value="1"/>
</dbReference>
<dbReference type="AlphaFoldDB" id="A0A1I3NMJ4"/>
<evidence type="ECO:0000256" key="2">
    <source>
        <dbReference type="ARBA" id="ARBA00022559"/>
    </source>
</evidence>
<dbReference type="STRING" id="46223.SAMN05421852_104203"/>
<dbReference type="Pfam" id="PF00255">
    <property type="entry name" value="GSHPx"/>
    <property type="match status" value="1"/>
</dbReference>
<dbReference type="InterPro" id="IPR036249">
    <property type="entry name" value="Thioredoxin-like_sf"/>
</dbReference>
<proteinExistence type="inferred from homology"/>
<evidence type="ECO:0000313" key="6">
    <source>
        <dbReference type="EMBL" id="SFJ10435.1"/>
    </source>
</evidence>
<dbReference type="SUPFAM" id="SSF52833">
    <property type="entry name" value="Thioredoxin-like"/>
    <property type="match status" value="1"/>
</dbReference>
<evidence type="ECO:0000256" key="1">
    <source>
        <dbReference type="ARBA" id="ARBA00006926"/>
    </source>
</evidence>
<organism evidence="6 7">
    <name type="scientific">Thermoflavimicrobium dichotomicum</name>
    <dbReference type="NCBI Taxonomy" id="46223"/>
    <lineage>
        <taxon>Bacteria</taxon>
        <taxon>Bacillati</taxon>
        <taxon>Bacillota</taxon>
        <taxon>Bacilli</taxon>
        <taxon>Bacillales</taxon>
        <taxon>Thermoactinomycetaceae</taxon>
        <taxon>Thermoflavimicrobium</taxon>
    </lineage>
</organism>
<dbReference type="InterPro" id="IPR029759">
    <property type="entry name" value="GPX_AS"/>
</dbReference>
<dbReference type="GO" id="GO:0034599">
    <property type="term" value="P:cellular response to oxidative stress"/>
    <property type="evidence" value="ECO:0007669"/>
    <property type="project" value="TreeGrafter"/>
</dbReference>
<feature type="active site" evidence="4">
    <location>
        <position position="35"/>
    </location>
</feature>
<dbReference type="GO" id="GO:0004601">
    <property type="term" value="F:peroxidase activity"/>
    <property type="evidence" value="ECO:0007669"/>
    <property type="project" value="UniProtKB-KW"/>
</dbReference>
<dbReference type="PANTHER" id="PTHR11592:SF78">
    <property type="entry name" value="GLUTATHIONE PEROXIDASE"/>
    <property type="match status" value="1"/>
</dbReference>
<evidence type="ECO:0000256" key="5">
    <source>
        <dbReference type="RuleBase" id="RU000499"/>
    </source>
</evidence>
<comment type="similarity">
    <text evidence="1 5">Belongs to the glutathione peroxidase family.</text>
</comment>
<dbReference type="PANTHER" id="PTHR11592">
    <property type="entry name" value="GLUTATHIONE PEROXIDASE"/>
    <property type="match status" value="1"/>
</dbReference>
<sequence length="156" mass="17909">MTLYDIKVKTAQGSEKSLAEYKGYPLLIVNVASQCGYTPQYEGLEKLYQTYREKGLRILAFPCNDFGGQEPGTIEEIQQFCQVNYGVTFEVFDKIHVRESEIHPLYQWLTSQDGEGDVKWNFEKFLVSSQGKLIRRFRSGVNPLDPELVKAVETEL</sequence>
<keyword evidence="3 5" id="KW-0560">Oxidoreductase</keyword>
<dbReference type="CDD" id="cd00340">
    <property type="entry name" value="GSH_Peroxidase"/>
    <property type="match status" value="1"/>
</dbReference>
<name>A0A1I3NMJ4_9BACL</name>
<dbReference type="FunFam" id="3.40.30.10:FF:000010">
    <property type="entry name" value="Glutathione peroxidase"/>
    <property type="match status" value="1"/>
</dbReference>
<keyword evidence="7" id="KW-1185">Reference proteome</keyword>
<protein>
    <recommendedName>
        <fullName evidence="5">Glutathione peroxidase</fullName>
    </recommendedName>
</protein>
<evidence type="ECO:0000256" key="4">
    <source>
        <dbReference type="PIRSR" id="PIRSR000303-1"/>
    </source>
</evidence>
<accession>A0A1I3NMJ4</accession>
<evidence type="ECO:0000313" key="7">
    <source>
        <dbReference type="Proteomes" id="UP000199545"/>
    </source>
</evidence>
<dbReference type="OrthoDB" id="9789406at2"/>
<dbReference type="EMBL" id="FORR01000004">
    <property type="protein sequence ID" value="SFJ10435.1"/>
    <property type="molecule type" value="Genomic_DNA"/>
</dbReference>
<dbReference type="PROSITE" id="PS51355">
    <property type="entry name" value="GLUTATHIONE_PEROXID_3"/>
    <property type="match status" value="1"/>
</dbReference>
<keyword evidence="2 5" id="KW-0575">Peroxidase</keyword>
<gene>
    <name evidence="6" type="ORF">SAMN05421852_104203</name>
</gene>
<dbReference type="PRINTS" id="PR01011">
    <property type="entry name" value="GLUTPROXDASE"/>
</dbReference>
<dbReference type="RefSeq" id="WP_093228983.1">
    <property type="nucleotide sequence ID" value="NZ_FORR01000004.1"/>
</dbReference>
<reference evidence="6 7" key="1">
    <citation type="submission" date="2016-10" db="EMBL/GenBank/DDBJ databases">
        <authorList>
            <person name="de Groot N.N."/>
        </authorList>
    </citation>
    <scope>NUCLEOTIDE SEQUENCE [LARGE SCALE GENOMIC DNA]</scope>
    <source>
        <strain evidence="6 7">DSM 44778</strain>
    </source>
</reference>
<evidence type="ECO:0000256" key="3">
    <source>
        <dbReference type="ARBA" id="ARBA00023002"/>
    </source>
</evidence>
<dbReference type="PIRSF" id="PIRSF000303">
    <property type="entry name" value="Glutathion_perox"/>
    <property type="match status" value="1"/>
</dbReference>